<protein>
    <submittedName>
        <fullName evidence="1">Uncharacterized protein</fullName>
    </submittedName>
</protein>
<organism evidence="1 2">
    <name type="scientific">Mytilus coruscus</name>
    <name type="common">Sea mussel</name>
    <dbReference type="NCBI Taxonomy" id="42192"/>
    <lineage>
        <taxon>Eukaryota</taxon>
        <taxon>Metazoa</taxon>
        <taxon>Spiralia</taxon>
        <taxon>Lophotrochozoa</taxon>
        <taxon>Mollusca</taxon>
        <taxon>Bivalvia</taxon>
        <taxon>Autobranchia</taxon>
        <taxon>Pteriomorphia</taxon>
        <taxon>Mytilida</taxon>
        <taxon>Mytiloidea</taxon>
        <taxon>Mytilidae</taxon>
        <taxon>Mytilinae</taxon>
        <taxon>Mytilus</taxon>
    </lineage>
</organism>
<evidence type="ECO:0000313" key="1">
    <source>
        <dbReference type="EMBL" id="CAC5384621.1"/>
    </source>
</evidence>
<reference evidence="1 2" key="1">
    <citation type="submission" date="2020-06" db="EMBL/GenBank/DDBJ databases">
        <authorList>
            <person name="Li R."/>
            <person name="Bekaert M."/>
        </authorList>
    </citation>
    <scope>NUCLEOTIDE SEQUENCE [LARGE SCALE GENOMIC DNA]</scope>
    <source>
        <strain evidence="2">wild</strain>
    </source>
</reference>
<dbReference type="PANTHER" id="PTHR47331">
    <property type="entry name" value="PHD-TYPE DOMAIN-CONTAINING PROTEIN"/>
    <property type="match status" value="1"/>
</dbReference>
<sequence>MGKAKLTKPAGNSIPRLELCGAVLATEIGQFVSHQLDLQPNKTRRFHTYVSKRVSLIQQFTSVEQWNYVPSNLNPADAATRKSSVAVLRVINAWIQGPTYILRDNKLLDESKDDFPLIEPEIDKEIRPVQALKSTIAVKKPIHELFTHYSSWNKIINAFTFLRHIAGSYRKEKDSIT</sequence>
<dbReference type="OrthoDB" id="10062789at2759"/>
<dbReference type="Proteomes" id="UP000507470">
    <property type="component" value="Unassembled WGS sequence"/>
</dbReference>
<dbReference type="AlphaFoldDB" id="A0A6J8BMQ7"/>
<name>A0A6J8BMQ7_MYTCO</name>
<evidence type="ECO:0000313" key="2">
    <source>
        <dbReference type="Proteomes" id="UP000507470"/>
    </source>
</evidence>
<dbReference type="PANTHER" id="PTHR47331:SF6">
    <property type="entry name" value="DOUBLECORTIN DOMAIN-CONTAINING PROTEIN"/>
    <property type="match status" value="1"/>
</dbReference>
<gene>
    <name evidence="1" type="ORF">MCOR_20244</name>
</gene>
<dbReference type="EMBL" id="CACVKT020003598">
    <property type="protein sequence ID" value="CAC5384621.1"/>
    <property type="molecule type" value="Genomic_DNA"/>
</dbReference>
<keyword evidence="2" id="KW-1185">Reference proteome</keyword>
<proteinExistence type="predicted"/>
<accession>A0A6J8BMQ7</accession>